<dbReference type="GO" id="GO:0003677">
    <property type="term" value="F:DNA binding"/>
    <property type="evidence" value="ECO:0007669"/>
    <property type="project" value="UniProtKB-KW"/>
</dbReference>
<dbReference type="AlphaFoldDB" id="A0A4P6FB24"/>
<evidence type="ECO:0000259" key="7">
    <source>
        <dbReference type="PROSITE" id="PS50949"/>
    </source>
</evidence>
<evidence type="ECO:0000256" key="4">
    <source>
        <dbReference type="ARBA" id="ARBA00023125"/>
    </source>
</evidence>
<dbReference type="Gene3D" id="1.10.10.10">
    <property type="entry name" value="Winged helix-like DNA-binding domain superfamily/Winged helix DNA-binding domain"/>
    <property type="match status" value="1"/>
</dbReference>
<protein>
    <submittedName>
        <fullName evidence="8">TIGR03560 family F420-dependent LLM class oxidoreductase</fullName>
    </submittedName>
</protein>
<keyword evidence="4" id="KW-0238">DNA-binding</keyword>
<dbReference type="SUPFAM" id="SSF46785">
    <property type="entry name" value="Winged helix' DNA-binding domain"/>
    <property type="match status" value="1"/>
</dbReference>
<keyword evidence="9" id="KW-1185">Reference proteome</keyword>
<dbReference type="InterPro" id="IPR036388">
    <property type="entry name" value="WH-like_DNA-bd_sf"/>
</dbReference>
<dbReference type="KEGG" id="agf:ET445_04960"/>
<dbReference type="PANTHER" id="PTHR46577:SF1">
    <property type="entry name" value="HTH-TYPE TRANSCRIPTIONAL REGULATORY PROTEIN GABR"/>
    <property type="match status" value="1"/>
</dbReference>
<feature type="compositionally biased region" description="Polar residues" evidence="6">
    <location>
        <begin position="322"/>
        <end position="331"/>
    </location>
</feature>
<dbReference type="InterPro" id="IPR019952">
    <property type="entry name" value="F420_OxRdatse_Rv1855c_pred"/>
</dbReference>
<keyword evidence="3" id="KW-0805">Transcription regulation</keyword>
<accession>A0A4P6FB24</accession>
<evidence type="ECO:0000313" key="8">
    <source>
        <dbReference type="EMBL" id="QAY72786.1"/>
    </source>
</evidence>
<sequence>MVVSSIRVDITELVALAAFDDTTPRGIAGDLARLITAGELRRGERLPTVREVAGALGVSPATVSQAWQALAGAGLIASRGRAGSFVQGAAVAGPAARMRGMAAPDDPVRLDLSRGTPDPLLLPALGPALSRVSARAETGSYQAEPVLPALRDVLAASWPVVADRLVVVDGALDAISRTLEQVVRFGDRVVVEHPGFPPFLDLLDLLGAEAVPVTLDEHGIRPESLAAALALLPSALLMQPRAQNPTGASMTLDRADALSRVILDAGDDVADLVIIEDDHSGLISTAPDATLAMWLPDRVVHIRSFSKSHGPDLRIAAVGGPETSSNASSRDACSAPAGRAGCSRRSCSTSSPTAPPSTPFPKRAARTTHASGCSATRSARAASTSPTPTASTSGCPCSASAPRSCSSRRRGSGSPAARRSSPRAAAGFRAWARTAGRMPRGARLRHPGAVRPSPATSCASPSASCAATSSTSPTTSRGRRCTSRRAGTDGATACTARHSPFTAGAYCPTGRRIGGASMDFGIHFWNYTFSGGDAAIVPELTATAKAADEGGFALFTVMDHWFQMERVQPITNPMLEAYTTLGYVAGVTSQIELSALVTGVTYRYPALLAKIVSTLDVLSNGRAWYGIGAAWYEREHLALGVPYPPLAERFERLEEAIQIALQMWSDDDGPFDGTHFHLAETLDSPHPVRKPHPPILIGGGGEKKTLRLVAKYADACNLFAANDDDLAHKIGVLRAHCEREGRDFRDIRITVLAGVEQAEHPDKFLRQLEAWAALGVSLVSFRSSRHPVDFVTKFADEQLERASQVGR</sequence>
<dbReference type="Proteomes" id="UP000291259">
    <property type="component" value="Chromosome"/>
</dbReference>
<feature type="domain" description="HTH gntR-type" evidence="7">
    <location>
        <begin position="21"/>
        <end position="89"/>
    </location>
</feature>
<dbReference type="CDD" id="cd07377">
    <property type="entry name" value="WHTH_GntR"/>
    <property type="match status" value="1"/>
</dbReference>
<evidence type="ECO:0000256" key="5">
    <source>
        <dbReference type="ARBA" id="ARBA00023163"/>
    </source>
</evidence>
<name>A0A4P6FB24_9MICO</name>
<dbReference type="GO" id="GO:0016705">
    <property type="term" value="F:oxidoreductase activity, acting on paired donors, with incorporation or reduction of molecular oxygen"/>
    <property type="evidence" value="ECO:0007669"/>
    <property type="project" value="InterPro"/>
</dbReference>
<dbReference type="CDD" id="cd00609">
    <property type="entry name" value="AAT_like"/>
    <property type="match status" value="1"/>
</dbReference>
<dbReference type="InterPro" id="IPR036661">
    <property type="entry name" value="Luciferase-like_sf"/>
</dbReference>
<gene>
    <name evidence="8" type="ORF">ET445_04960</name>
</gene>
<dbReference type="InterPro" id="IPR000524">
    <property type="entry name" value="Tscrpt_reg_HTH_GntR"/>
</dbReference>
<reference evidence="8 9" key="1">
    <citation type="submission" date="2019-01" db="EMBL/GenBank/DDBJ databases">
        <title>Genome sequencing of strain FW100M-8.</title>
        <authorList>
            <person name="Heo J."/>
            <person name="Kim S.-J."/>
            <person name="Kim J.-S."/>
            <person name="Hong S.-B."/>
            <person name="Kwon S.-W."/>
        </authorList>
    </citation>
    <scope>NUCLEOTIDE SEQUENCE [LARGE SCALE GENOMIC DNA]</scope>
    <source>
        <strain evidence="8 9">FW100M-8</strain>
    </source>
</reference>
<dbReference type="InterPro" id="IPR004839">
    <property type="entry name" value="Aminotransferase_I/II_large"/>
</dbReference>
<comment type="similarity">
    <text evidence="1">In the C-terminal section; belongs to the class-I pyridoxal-phosphate-dependent aminotransferase family.</text>
</comment>
<dbReference type="NCBIfam" id="TIGR03560">
    <property type="entry name" value="F420_Rv1855c"/>
    <property type="match status" value="1"/>
</dbReference>
<feature type="compositionally biased region" description="Low complexity" evidence="6">
    <location>
        <begin position="370"/>
        <end position="405"/>
    </location>
</feature>
<evidence type="ECO:0000256" key="1">
    <source>
        <dbReference type="ARBA" id="ARBA00005384"/>
    </source>
</evidence>
<dbReference type="InterPro" id="IPR011251">
    <property type="entry name" value="Luciferase-like_dom"/>
</dbReference>
<keyword evidence="2" id="KW-0663">Pyridoxal phosphate</keyword>
<dbReference type="InterPro" id="IPR015424">
    <property type="entry name" value="PyrdxlP-dep_Trfase"/>
</dbReference>
<feature type="compositionally biased region" description="Low complexity" evidence="6">
    <location>
        <begin position="337"/>
        <end position="352"/>
    </location>
</feature>
<dbReference type="GO" id="GO:0003700">
    <property type="term" value="F:DNA-binding transcription factor activity"/>
    <property type="evidence" value="ECO:0007669"/>
    <property type="project" value="InterPro"/>
</dbReference>
<dbReference type="OrthoDB" id="4336542at2"/>
<organism evidence="8 9">
    <name type="scientific">Agromyces protaetiae</name>
    <dbReference type="NCBI Taxonomy" id="2509455"/>
    <lineage>
        <taxon>Bacteria</taxon>
        <taxon>Bacillati</taxon>
        <taxon>Actinomycetota</taxon>
        <taxon>Actinomycetes</taxon>
        <taxon>Micrococcales</taxon>
        <taxon>Microbacteriaceae</taxon>
        <taxon>Agromyces</taxon>
    </lineage>
</organism>
<feature type="compositionally biased region" description="Low complexity" evidence="6">
    <location>
        <begin position="451"/>
        <end position="476"/>
    </location>
</feature>
<dbReference type="SUPFAM" id="SSF53383">
    <property type="entry name" value="PLP-dependent transferases"/>
    <property type="match status" value="1"/>
</dbReference>
<feature type="compositionally biased region" description="Low complexity" evidence="6">
    <location>
        <begin position="412"/>
        <end position="437"/>
    </location>
</feature>
<dbReference type="InterPro" id="IPR036390">
    <property type="entry name" value="WH_DNA-bd_sf"/>
</dbReference>
<dbReference type="Pfam" id="PF00296">
    <property type="entry name" value="Bac_luciferase"/>
    <property type="match status" value="1"/>
</dbReference>
<feature type="region of interest" description="Disordered" evidence="6">
    <location>
        <begin position="311"/>
        <end position="492"/>
    </location>
</feature>
<dbReference type="EMBL" id="CP035491">
    <property type="protein sequence ID" value="QAY72786.1"/>
    <property type="molecule type" value="Genomic_DNA"/>
</dbReference>
<dbReference type="Gene3D" id="3.20.20.30">
    <property type="entry name" value="Luciferase-like domain"/>
    <property type="match status" value="1"/>
</dbReference>
<dbReference type="GO" id="GO:0030170">
    <property type="term" value="F:pyridoxal phosphate binding"/>
    <property type="evidence" value="ECO:0007669"/>
    <property type="project" value="InterPro"/>
</dbReference>
<proteinExistence type="inferred from homology"/>
<dbReference type="SUPFAM" id="SSF51679">
    <property type="entry name" value="Bacterial luciferase-like"/>
    <property type="match status" value="1"/>
</dbReference>
<evidence type="ECO:0000256" key="2">
    <source>
        <dbReference type="ARBA" id="ARBA00022898"/>
    </source>
</evidence>
<dbReference type="InterPro" id="IPR015421">
    <property type="entry name" value="PyrdxlP-dep_Trfase_major"/>
</dbReference>
<dbReference type="SMART" id="SM00345">
    <property type="entry name" value="HTH_GNTR"/>
    <property type="match status" value="1"/>
</dbReference>
<dbReference type="InterPro" id="IPR051446">
    <property type="entry name" value="HTH_trans_reg/aminotransferase"/>
</dbReference>
<dbReference type="PANTHER" id="PTHR46577">
    <property type="entry name" value="HTH-TYPE TRANSCRIPTIONAL REGULATORY PROTEIN GABR"/>
    <property type="match status" value="1"/>
</dbReference>
<dbReference type="Pfam" id="PF00155">
    <property type="entry name" value="Aminotran_1_2"/>
    <property type="match status" value="1"/>
</dbReference>
<evidence type="ECO:0000256" key="3">
    <source>
        <dbReference type="ARBA" id="ARBA00023015"/>
    </source>
</evidence>
<evidence type="ECO:0000256" key="6">
    <source>
        <dbReference type="SAM" id="MobiDB-lite"/>
    </source>
</evidence>
<keyword evidence="5" id="KW-0804">Transcription</keyword>
<dbReference type="PROSITE" id="PS50949">
    <property type="entry name" value="HTH_GNTR"/>
    <property type="match status" value="1"/>
</dbReference>
<dbReference type="Pfam" id="PF00392">
    <property type="entry name" value="GntR"/>
    <property type="match status" value="1"/>
</dbReference>
<evidence type="ECO:0000313" key="9">
    <source>
        <dbReference type="Proteomes" id="UP000291259"/>
    </source>
</evidence>
<dbReference type="Gene3D" id="3.40.640.10">
    <property type="entry name" value="Type I PLP-dependent aspartate aminotransferase-like (Major domain)"/>
    <property type="match status" value="1"/>
</dbReference>